<dbReference type="GO" id="GO:0043565">
    <property type="term" value="F:sequence-specific DNA binding"/>
    <property type="evidence" value="ECO:0007669"/>
    <property type="project" value="TreeGrafter"/>
</dbReference>
<evidence type="ECO:0000256" key="1">
    <source>
        <dbReference type="ARBA" id="ARBA00009437"/>
    </source>
</evidence>
<dbReference type="InterPro" id="IPR005119">
    <property type="entry name" value="LysR_subst-bd"/>
</dbReference>
<feature type="domain" description="HTH lysR-type" evidence="6">
    <location>
        <begin position="5"/>
        <end position="62"/>
    </location>
</feature>
<organism evidence="7">
    <name type="scientific">Serratia marcescens</name>
    <dbReference type="NCBI Taxonomy" id="615"/>
    <lineage>
        <taxon>Bacteria</taxon>
        <taxon>Pseudomonadati</taxon>
        <taxon>Pseudomonadota</taxon>
        <taxon>Gammaproteobacteria</taxon>
        <taxon>Enterobacterales</taxon>
        <taxon>Yersiniaceae</taxon>
        <taxon>Serratia</taxon>
    </lineage>
</organism>
<dbReference type="InterPro" id="IPR058163">
    <property type="entry name" value="LysR-type_TF_proteobact-type"/>
</dbReference>
<dbReference type="InterPro" id="IPR036388">
    <property type="entry name" value="WH-like_DNA-bd_sf"/>
</dbReference>
<evidence type="ECO:0000256" key="5">
    <source>
        <dbReference type="ARBA" id="ARBA00023163"/>
    </source>
</evidence>
<dbReference type="GO" id="GO:0003700">
    <property type="term" value="F:DNA-binding transcription factor activity"/>
    <property type="evidence" value="ECO:0007669"/>
    <property type="project" value="InterPro"/>
</dbReference>
<dbReference type="SUPFAM" id="SSF53850">
    <property type="entry name" value="Periplasmic binding protein-like II"/>
    <property type="match status" value="1"/>
</dbReference>
<accession>A0A1C3HDA5</accession>
<dbReference type="PANTHER" id="PTHR30537:SF68">
    <property type="entry name" value="TRANSCRIPTIONAL REGULATOR-RELATED"/>
    <property type="match status" value="1"/>
</dbReference>
<keyword evidence="4" id="KW-0238">DNA-binding</keyword>
<dbReference type="GO" id="GO:0006351">
    <property type="term" value="P:DNA-templated transcription"/>
    <property type="evidence" value="ECO:0007669"/>
    <property type="project" value="TreeGrafter"/>
</dbReference>
<keyword evidence="2" id="KW-0678">Repressor</keyword>
<name>A0A1C3HDA5_SERMA</name>
<keyword evidence="5" id="KW-0804">Transcription</keyword>
<proteinExistence type="inferred from homology"/>
<dbReference type="AlphaFoldDB" id="A0A1C3HDA5"/>
<evidence type="ECO:0000259" key="6">
    <source>
        <dbReference type="PROSITE" id="PS50931"/>
    </source>
</evidence>
<dbReference type="Pfam" id="PF00126">
    <property type="entry name" value="HTH_1"/>
    <property type="match status" value="1"/>
</dbReference>
<evidence type="ECO:0000256" key="4">
    <source>
        <dbReference type="ARBA" id="ARBA00023125"/>
    </source>
</evidence>
<dbReference type="CDD" id="cd08422">
    <property type="entry name" value="PBP2_CrgA_like"/>
    <property type="match status" value="1"/>
</dbReference>
<dbReference type="PANTHER" id="PTHR30537">
    <property type="entry name" value="HTH-TYPE TRANSCRIPTIONAL REGULATOR"/>
    <property type="match status" value="1"/>
</dbReference>
<dbReference type="Gene3D" id="3.40.190.290">
    <property type="match status" value="1"/>
</dbReference>
<evidence type="ECO:0000256" key="3">
    <source>
        <dbReference type="ARBA" id="ARBA00023015"/>
    </source>
</evidence>
<dbReference type="PROSITE" id="PS50931">
    <property type="entry name" value="HTH_LYSR"/>
    <property type="match status" value="1"/>
</dbReference>
<keyword evidence="3" id="KW-0805">Transcription regulation</keyword>
<sequence length="304" mass="33381">MRDKLDLNLLRIFVAVVEQGSFVGAARALAMPTSNVSRYISQLERQLEQRLLERSTRSMRLTPNGQLLHERTQPLLASLEHTAQTLSERQQQLRGPLRLCVPNEVGPYLLGEPLAAFALQHPQIEISCVTNLAGMTSLLDDVDLAVMISRGMLDDSDYVAQPLASFPCIVVAAPALLAQWSPSSEIEQFTQLPCISTVDALKGMPWQFVRPDGTFVTVPVNARYRVNSGEMALKAALAGVGFTMLSELGCRPFLADGRLVEVPLALPPAPLQLYAVYPGRRYLPAKTRALLTFLIQQVGEAANF</sequence>
<dbReference type="Pfam" id="PF03466">
    <property type="entry name" value="LysR_substrate"/>
    <property type="match status" value="1"/>
</dbReference>
<dbReference type="EMBL" id="LT575490">
    <property type="protein sequence ID" value="SAY43044.1"/>
    <property type="molecule type" value="Genomic_DNA"/>
</dbReference>
<evidence type="ECO:0000256" key="2">
    <source>
        <dbReference type="ARBA" id="ARBA00022491"/>
    </source>
</evidence>
<dbReference type="Gene3D" id="1.10.10.10">
    <property type="entry name" value="Winged helix-like DNA-binding domain superfamily/Winged helix DNA-binding domain"/>
    <property type="match status" value="1"/>
</dbReference>
<dbReference type="FunFam" id="1.10.10.10:FF:000001">
    <property type="entry name" value="LysR family transcriptional regulator"/>
    <property type="match status" value="1"/>
</dbReference>
<protein>
    <submittedName>
        <fullName evidence="7">HTH-type transcriptional regulator DmlR</fullName>
    </submittedName>
</protein>
<dbReference type="SUPFAM" id="SSF46785">
    <property type="entry name" value="Winged helix' DNA-binding domain"/>
    <property type="match status" value="1"/>
</dbReference>
<dbReference type="InterPro" id="IPR000847">
    <property type="entry name" value="LysR_HTH_N"/>
</dbReference>
<dbReference type="InterPro" id="IPR036390">
    <property type="entry name" value="WH_DNA-bd_sf"/>
</dbReference>
<reference evidence="7" key="1">
    <citation type="submission" date="2016-05" db="EMBL/GenBank/DDBJ databases">
        <authorList>
            <person name="Cock P.J.A."/>
            <person name="Cock P.J.A."/>
        </authorList>
    </citation>
    <scope>NUCLEOTIDE SEQUENCE</scope>
    <source>
        <strain evidence="7">PWN146_assembly</strain>
    </source>
</reference>
<gene>
    <name evidence="7" type="primary">dmlR_14</name>
    <name evidence="7" type="ORF">PWN146_01735</name>
</gene>
<evidence type="ECO:0000313" key="7">
    <source>
        <dbReference type="EMBL" id="SAY43044.1"/>
    </source>
</evidence>
<comment type="similarity">
    <text evidence="1">Belongs to the LysR transcriptional regulatory family.</text>
</comment>